<dbReference type="InterPro" id="IPR002669">
    <property type="entry name" value="UreD"/>
</dbReference>
<dbReference type="Pfam" id="PF01774">
    <property type="entry name" value="UreD"/>
    <property type="match status" value="1"/>
</dbReference>
<dbReference type="PANTHER" id="PTHR33643">
    <property type="entry name" value="UREASE ACCESSORY PROTEIN D"/>
    <property type="match status" value="1"/>
</dbReference>
<organism evidence="3 4">
    <name type="scientific">Desulfolithobacter dissulfuricans</name>
    <dbReference type="NCBI Taxonomy" id="2795293"/>
    <lineage>
        <taxon>Bacteria</taxon>
        <taxon>Pseudomonadati</taxon>
        <taxon>Thermodesulfobacteriota</taxon>
        <taxon>Desulfobulbia</taxon>
        <taxon>Desulfobulbales</taxon>
        <taxon>Desulfobulbaceae</taxon>
        <taxon>Desulfolithobacter</taxon>
    </lineage>
</organism>
<dbReference type="KEGG" id="ddu:GF1_22640"/>
<evidence type="ECO:0000256" key="1">
    <source>
        <dbReference type="ARBA" id="ARBA00007177"/>
    </source>
</evidence>
<reference evidence="3" key="1">
    <citation type="submission" date="2020-12" db="EMBL/GenBank/DDBJ databases">
        <title>Desulfobium dissulfuricans gen. nov., sp. nov., a novel mesophilic, sulfate-reducing bacterium isolated from a deep-sea hydrothermal vent.</title>
        <authorList>
            <person name="Hashimoto Y."/>
            <person name="Tame A."/>
            <person name="Sawayama S."/>
            <person name="Miyazaki J."/>
            <person name="Takai K."/>
            <person name="Nakagawa S."/>
        </authorList>
    </citation>
    <scope>NUCLEOTIDE SEQUENCE</scope>
    <source>
        <strain evidence="3">GF1</strain>
    </source>
</reference>
<dbReference type="HAMAP" id="MF_01384">
    <property type="entry name" value="UreD"/>
    <property type="match status" value="1"/>
</dbReference>
<sequence>MLAEKRVETGWQARLELTYGPGPGRTELCRTRRLGPLTVQRPFYPEDGVCHTYILHPPGGVVGGDVLDLRVKVESGGAALLTTPGATKLYRSILNTARVRQRFQVAEGGCLEWLPQENIVFPGALAELLTRIDLQGSAQFLGWEILCLGRPVIDEQFHSGTLLAGLELYRDGRPLVLEKLRVAGKEDLQRRPGLRSLPVTATMLAVGVGEDLLESLRGKKQETMEGACTGMTLLDGVLVARYLGYSTEEARRFFIGIWERLRPSLLGRKVCLPRIWAT</sequence>
<comment type="similarity">
    <text evidence="1">Belongs to the UreD family.</text>
</comment>
<evidence type="ECO:0000256" key="2">
    <source>
        <dbReference type="ARBA" id="ARBA00023186"/>
    </source>
</evidence>
<dbReference type="AlphaFoldDB" id="A0A915U217"/>
<keyword evidence="2" id="KW-0143">Chaperone</keyword>
<dbReference type="PANTHER" id="PTHR33643:SF1">
    <property type="entry name" value="UREASE ACCESSORY PROTEIN D"/>
    <property type="match status" value="1"/>
</dbReference>
<dbReference type="EMBL" id="AP024233">
    <property type="protein sequence ID" value="BCO09888.1"/>
    <property type="molecule type" value="Genomic_DNA"/>
</dbReference>
<proteinExistence type="inferred from homology"/>
<dbReference type="GO" id="GO:0016151">
    <property type="term" value="F:nickel cation binding"/>
    <property type="evidence" value="ECO:0007669"/>
    <property type="project" value="InterPro"/>
</dbReference>
<evidence type="ECO:0000313" key="4">
    <source>
        <dbReference type="Proteomes" id="UP001063350"/>
    </source>
</evidence>
<gene>
    <name evidence="3" type="primary">ureD</name>
    <name evidence="3" type="ORF">GF1_22640</name>
</gene>
<dbReference type="Proteomes" id="UP001063350">
    <property type="component" value="Chromosome"/>
</dbReference>
<name>A0A915U217_9BACT</name>
<protein>
    <submittedName>
        <fullName evidence="3">Urease accessory protein UreD</fullName>
    </submittedName>
</protein>
<keyword evidence="4" id="KW-1185">Reference proteome</keyword>
<dbReference type="RefSeq" id="WP_267926625.1">
    <property type="nucleotide sequence ID" value="NZ_AP024233.1"/>
</dbReference>
<evidence type="ECO:0000313" key="3">
    <source>
        <dbReference type="EMBL" id="BCO09888.1"/>
    </source>
</evidence>
<accession>A0A915U217</accession>